<reference evidence="1 2" key="1">
    <citation type="journal article" date="2015" name="Nature">
        <title>rRNA introns, odd ribosomes, and small enigmatic genomes across a large radiation of phyla.</title>
        <authorList>
            <person name="Brown C.T."/>
            <person name="Hug L.A."/>
            <person name="Thomas B.C."/>
            <person name="Sharon I."/>
            <person name="Castelle C.J."/>
            <person name="Singh A."/>
            <person name="Wilkins M.J."/>
            <person name="Williams K.H."/>
            <person name="Banfield J.F."/>
        </authorList>
    </citation>
    <scope>NUCLEOTIDE SEQUENCE [LARGE SCALE GENOMIC DNA]</scope>
</reference>
<gene>
    <name evidence="1" type="ORF">UX01_C0013G0017</name>
</gene>
<proteinExistence type="predicted"/>
<dbReference type="Proteomes" id="UP000034078">
    <property type="component" value="Unassembled WGS sequence"/>
</dbReference>
<sequence>MMVLNLGPKVQMVFEEFRLPEVPGGNETLATRLEMGFDLFQKEYLFASGSEVVYNGDTENVVELRKILPAIGLGNISLDEARFGVIFDRFFEESGGEI</sequence>
<protein>
    <submittedName>
        <fullName evidence="1">Uncharacterized protein</fullName>
    </submittedName>
</protein>
<evidence type="ECO:0000313" key="2">
    <source>
        <dbReference type="Proteomes" id="UP000034078"/>
    </source>
</evidence>
<dbReference type="AlphaFoldDB" id="A0A837IP10"/>
<organism evidence="1 2">
    <name type="scientific">Candidatus Collierbacteria bacterium GW2011_GWB2_45_17</name>
    <dbReference type="NCBI Taxonomy" id="1618388"/>
    <lineage>
        <taxon>Bacteria</taxon>
        <taxon>Candidatus Collieribacteriota</taxon>
    </lineage>
</organism>
<evidence type="ECO:0000313" key="1">
    <source>
        <dbReference type="EMBL" id="KKT99098.1"/>
    </source>
</evidence>
<comment type="caution">
    <text evidence="1">The sequence shown here is derived from an EMBL/GenBank/DDBJ whole genome shotgun (WGS) entry which is preliminary data.</text>
</comment>
<dbReference type="EMBL" id="LCKO01000013">
    <property type="protein sequence ID" value="KKT99098.1"/>
    <property type="molecule type" value="Genomic_DNA"/>
</dbReference>
<accession>A0A837IP10</accession>
<name>A0A837IP10_9BACT</name>